<protein>
    <submittedName>
        <fullName evidence="1">Uncharacterized protein</fullName>
    </submittedName>
</protein>
<evidence type="ECO:0000313" key="1">
    <source>
        <dbReference type="EMBL" id="KTF07546.1"/>
    </source>
</evidence>
<accession>A0A1B6NVR8</accession>
<dbReference type="AlphaFoldDB" id="A0A1B6NVR8"/>
<comment type="caution">
    <text evidence="1">The sequence shown here is derived from an EMBL/GenBank/DDBJ whole genome shotgun (WGS) entry which is preliminary data.</text>
</comment>
<name>A0A1B6NVR8_9ZZZZ</name>
<reference evidence="1" key="1">
    <citation type="submission" date="2013-11" db="EMBL/GenBank/DDBJ databases">
        <title>Microbial diversity, functional groups and degradation webs in Northern and Southern Mediterranean and Red Sea marine crude oil polluted sites.</title>
        <authorList>
            <person name="Daffonchio D."/>
            <person name="Mapelli F."/>
            <person name="Ferrer M."/>
            <person name="Richter M."/>
            <person name="Cherif A."/>
            <person name="Malkawi H.I."/>
            <person name="Yakimov M.M."/>
            <person name="Abdel-Fattah Y.R."/>
            <person name="Blaghen M."/>
            <person name="Golyshin P.N."/>
            <person name="Kalogerakis N."/>
            <person name="Boon N."/>
            <person name="Magagnini M."/>
            <person name="Fava F."/>
        </authorList>
    </citation>
    <scope>NUCLEOTIDE SEQUENCE</scope>
</reference>
<feature type="non-terminal residue" evidence="1">
    <location>
        <position position="1"/>
    </location>
</feature>
<dbReference type="EMBL" id="AYSL01000478">
    <property type="protein sequence ID" value="KTF07546.1"/>
    <property type="molecule type" value="Genomic_DNA"/>
</dbReference>
<proteinExistence type="predicted"/>
<gene>
    <name evidence="1" type="ORF">MGSAQ_000963</name>
</gene>
<organism evidence="1">
    <name type="scientific">marine sediment metagenome</name>
    <dbReference type="NCBI Taxonomy" id="412755"/>
    <lineage>
        <taxon>unclassified sequences</taxon>
        <taxon>metagenomes</taxon>
        <taxon>ecological metagenomes</taxon>
    </lineage>
</organism>
<sequence>KHIRGIYNGLNAASVQYLIKDIQTLQNEKS</sequence>